<evidence type="ECO:0000256" key="1">
    <source>
        <dbReference type="ARBA" id="ARBA00022741"/>
    </source>
</evidence>
<gene>
    <name evidence="3" type="ORF">F8M41_003005</name>
</gene>
<dbReference type="AlphaFoldDB" id="A0A8H4A812"/>
<accession>A0A8H4A812</accession>
<keyword evidence="1" id="KW-0547">Nucleotide-binding</keyword>
<comment type="caution">
    <text evidence="3">The sequence shown here is derived from an EMBL/GenBank/DDBJ whole genome shotgun (WGS) entry which is preliminary data.</text>
</comment>
<dbReference type="PANTHER" id="PTHR14187:SF5">
    <property type="entry name" value="HEAT SHOCK 70 KDA PROTEIN 12A"/>
    <property type="match status" value="1"/>
</dbReference>
<dbReference type="Gene3D" id="3.30.420.40">
    <property type="match status" value="2"/>
</dbReference>
<evidence type="ECO:0000313" key="4">
    <source>
        <dbReference type="Proteomes" id="UP000439903"/>
    </source>
</evidence>
<name>A0A8H4A812_GIGMA</name>
<sequence length="562" mass="63908">MEFAYEPVNEDIRVVVGVDFGTTYSGFAYAYVLENKEKIEIVVNEEWGNFKSPNKTNTALQYDETYRAVLNWGAGALSSEPTKRKRSELPKPIEYFKFYLGDDVLENKKPKLPQEITFEKAITDFLREMGKTMKEQIENSWPGIDFHKHVLLVFTVPAEFNENVRIIMRKCIFDADIIKSLGTLNLQFTTEPEAASVYCIDKLKEFGVMNVGETYLVVDCGGGTVDLTVRRLLAGGRIAETTERTGELCGSTYVDDEFLNFLEIKAGKSAVKILKEKHYDQVNYLVHKFFCPEVKIPFSGKENDFKIIEFDIEKKCPALIQYINGTERDQLENDEWVIDLDFATVKSFFDPVINKIKRLIDFQLSKCPNCSVLFLVGGFGESRYLQQMIKEKFGDKVKISIPPNPAAAILKGACEYGLDMRIIATRVLKWSYGVMVYSVWQGSDPISRMESNGRIKRFHLLACKGTEVEVEKEFSDTMVPINADQTSVLFQFFYTSEYNATYCDEPHVMKLGDFKVNGLPTASSGLDRSVIISLRFASMENTVATAKSQYNGNVYQTTFSMK</sequence>
<dbReference type="CDD" id="cd10229">
    <property type="entry name" value="ASKHA_NBD_HSP70_HSPA12"/>
    <property type="match status" value="1"/>
</dbReference>
<dbReference type="Pfam" id="PF00012">
    <property type="entry name" value="HSP70"/>
    <property type="match status" value="1"/>
</dbReference>
<keyword evidence="2" id="KW-0067">ATP-binding</keyword>
<reference evidence="3 4" key="1">
    <citation type="journal article" date="2019" name="Environ. Microbiol.">
        <title>At the nexus of three kingdoms: the genome of the mycorrhizal fungus Gigaspora margarita provides insights into plant, endobacterial and fungal interactions.</title>
        <authorList>
            <person name="Venice F."/>
            <person name="Ghignone S."/>
            <person name="Salvioli di Fossalunga A."/>
            <person name="Amselem J."/>
            <person name="Novero M."/>
            <person name="Xianan X."/>
            <person name="Sedzielewska Toro K."/>
            <person name="Morin E."/>
            <person name="Lipzen A."/>
            <person name="Grigoriev I.V."/>
            <person name="Henrissat B."/>
            <person name="Martin F.M."/>
            <person name="Bonfante P."/>
        </authorList>
    </citation>
    <scope>NUCLEOTIDE SEQUENCE [LARGE SCALE GENOMIC DNA]</scope>
    <source>
        <strain evidence="3 4">BEG34</strain>
    </source>
</reference>
<keyword evidence="4" id="KW-1185">Reference proteome</keyword>
<dbReference type="Gene3D" id="3.90.640.10">
    <property type="entry name" value="Actin, Chain A, domain 4"/>
    <property type="match status" value="1"/>
</dbReference>
<dbReference type="GO" id="GO:0005524">
    <property type="term" value="F:ATP binding"/>
    <property type="evidence" value="ECO:0007669"/>
    <property type="project" value="UniProtKB-KW"/>
</dbReference>
<protein>
    <submittedName>
        <fullName evidence="3">Actin-like ATPase domain-containing protein</fullName>
    </submittedName>
</protein>
<dbReference type="OrthoDB" id="2963168at2759"/>
<dbReference type="InterPro" id="IPR043129">
    <property type="entry name" value="ATPase_NBD"/>
</dbReference>
<organism evidence="3 4">
    <name type="scientific">Gigaspora margarita</name>
    <dbReference type="NCBI Taxonomy" id="4874"/>
    <lineage>
        <taxon>Eukaryota</taxon>
        <taxon>Fungi</taxon>
        <taxon>Fungi incertae sedis</taxon>
        <taxon>Mucoromycota</taxon>
        <taxon>Glomeromycotina</taxon>
        <taxon>Glomeromycetes</taxon>
        <taxon>Diversisporales</taxon>
        <taxon>Gigasporaceae</taxon>
        <taxon>Gigaspora</taxon>
    </lineage>
</organism>
<dbReference type="InterPro" id="IPR013126">
    <property type="entry name" value="Hsp_70_fam"/>
</dbReference>
<dbReference type="SUPFAM" id="SSF53067">
    <property type="entry name" value="Actin-like ATPase domain"/>
    <property type="match status" value="2"/>
</dbReference>
<proteinExistence type="predicted"/>
<dbReference type="GO" id="GO:0140662">
    <property type="term" value="F:ATP-dependent protein folding chaperone"/>
    <property type="evidence" value="ECO:0007669"/>
    <property type="project" value="InterPro"/>
</dbReference>
<dbReference type="EMBL" id="WTPW01001259">
    <property type="protein sequence ID" value="KAF0445957.1"/>
    <property type="molecule type" value="Genomic_DNA"/>
</dbReference>
<dbReference type="Proteomes" id="UP000439903">
    <property type="component" value="Unassembled WGS sequence"/>
</dbReference>
<dbReference type="PANTHER" id="PTHR14187">
    <property type="entry name" value="ALPHA KINASE/ELONGATION FACTOR 2 KINASE"/>
    <property type="match status" value="1"/>
</dbReference>
<evidence type="ECO:0000256" key="2">
    <source>
        <dbReference type="ARBA" id="ARBA00022840"/>
    </source>
</evidence>
<evidence type="ECO:0000313" key="3">
    <source>
        <dbReference type="EMBL" id="KAF0445957.1"/>
    </source>
</evidence>